<dbReference type="SUPFAM" id="SSF53756">
    <property type="entry name" value="UDP-Glycosyltransferase/glycogen phosphorylase"/>
    <property type="match status" value="1"/>
</dbReference>
<dbReference type="NCBIfam" id="TIGR01133">
    <property type="entry name" value="murG"/>
    <property type="match status" value="1"/>
</dbReference>
<dbReference type="UniPathway" id="UPA00219"/>
<dbReference type="GO" id="GO:0005975">
    <property type="term" value="P:carbohydrate metabolic process"/>
    <property type="evidence" value="ECO:0007669"/>
    <property type="project" value="InterPro"/>
</dbReference>
<dbReference type="InterPro" id="IPR007235">
    <property type="entry name" value="Glyco_trans_28_C"/>
</dbReference>
<comment type="caution">
    <text evidence="10">Lacks conserved residue(s) required for the propagation of feature annotation.</text>
</comment>
<keyword evidence="8 10" id="KW-0131">Cell cycle</keyword>
<name>A0A356LEZ0_9BURK</name>
<evidence type="ECO:0000256" key="8">
    <source>
        <dbReference type="ARBA" id="ARBA00023306"/>
    </source>
</evidence>
<dbReference type="AlphaFoldDB" id="A0A356LEZ0"/>
<protein>
    <recommendedName>
        <fullName evidence="10">UDP-N-acetylglucosamine--N-acetylmuramyl-(pentapeptide) pyrophosphoryl-undecaprenol N-acetylglucosamine transferase</fullName>
        <ecNumber evidence="10">2.4.1.227</ecNumber>
    </recommendedName>
    <alternativeName>
        <fullName evidence="10">Undecaprenyl-PP-MurNAc-pentapeptide-UDPGlcNAc GlcNAc transferase</fullName>
    </alternativeName>
</protein>
<sequence>MNSVHSDSRTLLVMAGGTGGHIMPGLAVAAQMRARGWQVMWLGNPDKMEGRLVPAAAIPLLPLHFAGLRGKGPLALLKLPFMLGKACLQARRALKQCRPAVVLGMGGYVAVPGGLMARLSNIPLVIHEQNAVAGTANHWLAKISAFVLTGFPDVLPGGQMVGNPVRGELANTPEPGVRYGAREGVLRILVVGGSLGAQALNTVVPTAMALIAPGQRPQIMHQAGEQHIASLQDTYKQANVSAECLPFIDDMVTAMMSADLIICRAGAMTVAEVAAVGVAALFVPLPHAIDDHQTANAAWLTGRNAAWAQPQREFTAAWLAEWIQSRTRDQLMQTAVAARACARTQATQTIADICERASAGKT</sequence>
<dbReference type="Gene3D" id="3.40.50.2000">
    <property type="entry name" value="Glycogen Phosphorylase B"/>
    <property type="match status" value="2"/>
</dbReference>
<dbReference type="GO" id="GO:0005886">
    <property type="term" value="C:plasma membrane"/>
    <property type="evidence" value="ECO:0007669"/>
    <property type="project" value="UniProtKB-SubCell"/>
</dbReference>
<feature type="domain" description="Glycosyl transferase family 28 C-terminal" evidence="12">
    <location>
        <begin position="188"/>
        <end position="340"/>
    </location>
</feature>
<dbReference type="Proteomes" id="UP000264036">
    <property type="component" value="Unassembled WGS sequence"/>
</dbReference>
<dbReference type="EMBL" id="DOEK01000023">
    <property type="protein sequence ID" value="HBP29482.1"/>
    <property type="molecule type" value="Genomic_DNA"/>
</dbReference>
<keyword evidence="9 10" id="KW-0961">Cell wall biogenesis/degradation</keyword>
<dbReference type="HAMAP" id="MF_00033">
    <property type="entry name" value="MurG"/>
    <property type="match status" value="1"/>
</dbReference>
<keyword evidence="3 10" id="KW-0328">Glycosyltransferase</keyword>
<feature type="binding site" evidence="10">
    <location>
        <position position="194"/>
    </location>
    <ligand>
        <name>UDP-N-acetyl-alpha-D-glucosamine</name>
        <dbReference type="ChEBI" id="CHEBI:57705"/>
    </ligand>
</feature>
<evidence type="ECO:0000256" key="9">
    <source>
        <dbReference type="ARBA" id="ARBA00023316"/>
    </source>
</evidence>
<evidence type="ECO:0000256" key="3">
    <source>
        <dbReference type="ARBA" id="ARBA00022676"/>
    </source>
</evidence>
<dbReference type="GO" id="GO:0051301">
    <property type="term" value="P:cell division"/>
    <property type="evidence" value="ECO:0007669"/>
    <property type="project" value="UniProtKB-KW"/>
</dbReference>
<comment type="catalytic activity">
    <reaction evidence="10">
        <text>di-trans,octa-cis-undecaprenyl diphospho-N-acetyl-alpha-D-muramoyl-L-alanyl-D-glutamyl-meso-2,6-diaminopimeloyl-D-alanyl-D-alanine + UDP-N-acetyl-alpha-D-glucosamine = di-trans,octa-cis-undecaprenyl diphospho-[N-acetyl-alpha-D-glucosaminyl-(1-&gt;4)]-N-acetyl-alpha-D-muramoyl-L-alanyl-D-glutamyl-meso-2,6-diaminopimeloyl-D-alanyl-D-alanine + UDP + H(+)</text>
        <dbReference type="Rhea" id="RHEA:31227"/>
        <dbReference type="ChEBI" id="CHEBI:15378"/>
        <dbReference type="ChEBI" id="CHEBI:57705"/>
        <dbReference type="ChEBI" id="CHEBI:58223"/>
        <dbReference type="ChEBI" id="CHEBI:61387"/>
        <dbReference type="ChEBI" id="CHEBI:61388"/>
        <dbReference type="EC" id="2.4.1.227"/>
    </reaction>
</comment>
<dbReference type="GO" id="GO:0051991">
    <property type="term" value="F:UDP-N-acetyl-D-glucosamine:N-acetylmuramoyl-L-alanyl-D-glutamyl-meso-2,6-diaminopimelyl-D-alanyl-D-alanine-diphosphoundecaprenol 4-beta-N-acetylglucosaminlytransferase activity"/>
    <property type="evidence" value="ECO:0007669"/>
    <property type="project" value="RHEA"/>
</dbReference>
<feature type="binding site" evidence="10">
    <location>
        <position position="166"/>
    </location>
    <ligand>
        <name>UDP-N-acetyl-alpha-D-glucosamine</name>
        <dbReference type="ChEBI" id="CHEBI:57705"/>
    </ligand>
</feature>
<evidence type="ECO:0000256" key="2">
    <source>
        <dbReference type="ARBA" id="ARBA00022618"/>
    </source>
</evidence>
<evidence type="ECO:0000256" key="10">
    <source>
        <dbReference type="HAMAP-Rule" id="MF_00033"/>
    </source>
</evidence>
<evidence type="ECO:0000256" key="4">
    <source>
        <dbReference type="ARBA" id="ARBA00022679"/>
    </source>
</evidence>
<comment type="pathway">
    <text evidence="10">Cell wall biogenesis; peptidoglycan biosynthesis.</text>
</comment>
<accession>A0A356LEZ0</accession>
<dbReference type="Pfam" id="PF04101">
    <property type="entry name" value="Glyco_tran_28_C"/>
    <property type="match status" value="1"/>
</dbReference>
<organism evidence="13 14">
    <name type="scientific">Advenella kashmirensis</name>
    <dbReference type="NCBI Taxonomy" id="310575"/>
    <lineage>
        <taxon>Bacteria</taxon>
        <taxon>Pseudomonadati</taxon>
        <taxon>Pseudomonadota</taxon>
        <taxon>Betaproteobacteria</taxon>
        <taxon>Burkholderiales</taxon>
        <taxon>Alcaligenaceae</taxon>
    </lineage>
</organism>
<feature type="binding site" evidence="10">
    <location>
        <position position="293"/>
    </location>
    <ligand>
        <name>UDP-N-acetyl-alpha-D-glucosamine</name>
        <dbReference type="ChEBI" id="CHEBI:57705"/>
    </ligand>
</feature>
<dbReference type="PANTHER" id="PTHR21015:SF22">
    <property type="entry name" value="GLYCOSYLTRANSFERASE"/>
    <property type="match status" value="1"/>
</dbReference>
<dbReference type="PANTHER" id="PTHR21015">
    <property type="entry name" value="UDP-N-ACETYLGLUCOSAMINE--N-ACETYLMURAMYL-(PENTAPEPTIDE) PYROPHOSPHORYL-UNDECAPRENOL N-ACETYLGLUCOSAMINE TRANSFERASE 1"/>
    <property type="match status" value="1"/>
</dbReference>
<dbReference type="InterPro" id="IPR006009">
    <property type="entry name" value="GlcNAc_MurG"/>
</dbReference>
<keyword evidence="1 10" id="KW-1003">Cell membrane</keyword>
<evidence type="ECO:0000256" key="6">
    <source>
        <dbReference type="ARBA" id="ARBA00022984"/>
    </source>
</evidence>
<proteinExistence type="inferred from homology"/>
<evidence type="ECO:0000313" key="14">
    <source>
        <dbReference type="Proteomes" id="UP000264036"/>
    </source>
</evidence>
<comment type="function">
    <text evidence="10">Cell wall formation. Catalyzes the transfer of a GlcNAc subunit on undecaprenyl-pyrophosphoryl-MurNAc-pentapeptide (lipid intermediate I) to form undecaprenyl-pyrophosphoryl-MurNAc-(pentapeptide)GlcNAc (lipid intermediate II).</text>
</comment>
<keyword evidence="7 10" id="KW-0472">Membrane</keyword>
<dbReference type="GO" id="GO:0071555">
    <property type="term" value="P:cell wall organization"/>
    <property type="evidence" value="ECO:0007669"/>
    <property type="project" value="UniProtKB-KW"/>
</dbReference>
<keyword evidence="5 10" id="KW-0133">Cell shape</keyword>
<comment type="subcellular location">
    <subcellularLocation>
        <location evidence="10">Cell membrane</location>
        <topology evidence="10">Peripheral membrane protein</topology>
        <orientation evidence="10">Cytoplasmic side</orientation>
    </subcellularLocation>
</comment>
<evidence type="ECO:0000259" key="12">
    <source>
        <dbReference type="Pfam" id="PF04101"/>
    </source>
</evidence>
<feature type="domain" description="Glycosyltransferase family 28 N-terminal" evidence="11">
    <location>
        <begin position="12"/>
        <end position="145"/>
    </location>
</feature>
<keyword evidence="4 10" id="KW-0808">Transferase</keyword>
<dbReference type="GO" id="GO:0008360">
    <property type="term" value="P:regulation of cell shape"/>
    <property type="evidence" value="ECO:0007669"/>
    <property type="project" value="UniProtKB-KW"/>
</dbReference>
<feature type="binding site" evidence="10">
    <location>
        <position position="130"/>
    </location>
    <ligand>
        <name>UDP-N-acetyl-alpha-D-glucosamine</name>
        <dbReference type="ChEBI" id="CHEBI:57705"/>
    </ligand>
</feature>
<evidence type="ECO:0000256" key="5">
    <source>
        <dbReference type="ARBA" id="ARBA00022960"/>
    </source>
</evidence>
<comment type="similarity">
    <text evidence="10">Belongs to the glycosyltransferase 28 family. MurG subfamily.</text>
</comment>
<reference evidence="13 14" key="1">
    <citation type="journal article" date="2018" name="Nat. Biotechnol.">
        <title>A standardized bacterial taxonomy based on genome phylogeny substantially revises the tree of life.</title>
        <authorList>
            <person name="Parks D.H."/>
            <person name="Chuvochina M."/>
            <person name="Waite D.W."/>
            <person name="Rinke C."/>
            <person name="Skarshewski A."/>
            <person name="Chaumeil P.A."/>
            <person name="Hugenholtz P."/>
        </authorList>
    </citation>
    <scope>NUCLEOTIDE SEQUENCE [LARGE SCALE GENOMIC DNA]</scope>
    <source>
        <strain evidence="13">UBA10707</strain>
    </source>
</reference>
<comment type="caution">
    <text evidence="13">The sequence shown here is derived from an EMBL/GenBank/DDBJ whole genome shotgun (WGS) entry which is preliminary data.</text>
</comment>
<evidence type="ECO:0000313" key="13">
    <source>
        <dbReference type="EMBL" id="HBP29482.1"/>
    </source>
</evidence>
<dbReference type="Pfam" id="PF03033">
    <property type="entry name" value="Glyco_transf_28"/>
    <property type="match status" value="1"/>
</dbReference>
<evidence type="ECO:0000259" key="11">
    <source>
        <dbReference type="Pfam" id="PF03033"/>
    </source>
</evidence>
<evidence type="ECO:0000256" key="1">
    <source>
        <dbReference type="ARBA" id="ARBA00022475"/>
    </source>
</evidence>
<dbReference type="InterPro" id="IPR004276">
    <property type="entry name" value="GlycoTrans_28_N"/>
</dbReference>
<feature type="binding site" evidence="10">
    <location>
        <begin position="18"/>
        <end position="20"/>
    </location>
    <ligand>
        <name>UDP-N-acetyl-alpha-D-glucosamine</name>
        <dbReference type="ChEBI" id="CHEBI:57705"/>
    </ligand>
</feature>
<dbReference type="GO" id="GO:0009252">
    <property type="term" value="P:peptidoglycan biosynthetic process"/>
    <property type="evidence" value="ECO:0007669"/>
    <property type="project" value="UniProtKB-UniRule"/>
</dbReference>
<dbReference type="CDD" id="cd03785">
    <property type="entry name" value="GT28_MurG"/>
    <property type="match status" value="1"/>
</dbReference>
<dbReference type="EC" id="2.4.1.227" evidence="10"/>
<gene>
    <name evidence="10 13" type="primary">murG</name>
    <name evidence="13" type="ORF">DD666_08710</name>
</gene>
<feature type="binding site" evidence="10">
    <location>
        <position position="248"/>
    </location>
    <ligand>
        <name>UDP-N-acetyl-alpha-D-glucosamine</name>
        <dbReference type="ChEBI" id="CHEBI:57705"/>
    </ligand>
</feature>
<dbReference type="GO" id="GO:0050511">
    <property type="term" value="F:undecaprenyldiphospho-muramoylpentapeptide beta-N-acetylglucosaminyltransferase activity"/>
    <property type="evidence" value="ECO:0007669"/>
    <property type="project" value="UniProtKB-UniRule"/>
</dbReference>
<evidence type="ECO:0000256" key="7">
    <source>
        <dbReference type="ARBA" id="ARBA00023136"/>
    </source>
</evidence>
<keyword evidence="6 10" id="KW-0573">Peptidoglycan synthesis</keyword>
<keyword evidence="2 10" id="KW-0132">Cell division</keyword>